<dbReference type="SUPFAM" id="SSF54001">
    <property type="entry name" value="Cysteine proteinases"/>
    <property type="match status" value="1"/>
</dbReference>
<feature type="region of interest" description="Disordered" evidence="1">
    <location>
        <begin position="1"/>
        <end position="69"/>
    </location>
</feature>
<gene>
    <name evidence="2" type="ORF">QYE76_063920</name>
</gene>
<dbReference type="AlphaFoldDB" id="A0AAD8W8N8"/>
<feature type="compositionally biased region" description="Acidic residues" evidence="1">
    <location>
        <begin position="26"/>
        <end position="46"/>
    </location>
</feature>
<proteinExistence type="predicted"/>
<feature type="compositionally biased region" description="Pro residues" evidence="1">
    <location>
        <begin position="273"/>
        <end position="284"/>
    </location>
</feature>
<dbReference type="InterPro" id="IPR004242">
    <property type="entry name" value="Transposase_21"/>
</dbReference>
<name>A0AAD8W8N8_LOLMU</name>
<feature type="compositionally biased region" description="Basic and acidic residues" evidence="1">
    <location>
        <begin position="47"/>
        <end position="69"/>
    </location>
</feature>
<sequence length="641" mass="73785">MMEDDDEEEEDDDMYPNYGDTATGHDEDEEAGGGDQDEEASDEPVDDDLRRAIADAHRDAETENEKRKLKGMLDDHKKKLYPNCEDGNTKLGATLELLQWKAEAGICDKPFEKLLKIMKRRFPKDNELPDSTYEAKKVLCPLGLEVLKIHACINDCILYRLEYENLEKCPVCNALRYKIRRDDPGDVEGEPPRKRVPAKVMWYAPIIPRLKRLFRNKEHARLLRWHKEDRKKDEMLRHPADGSQWRKIDREFPDFAEDARNLRGESAKISPARAPPSTAPPPPARAAADRLRRAAALLRVARARPRPDPRAAFPPLARASARPALTAGRPPPAGSAARVGEVRDWAPPGWHWEVLSSGACTLVRNPGPVVDPDILWWRSYGPRSFQREPAPPEVVAQRIAAEDEHVRRYMYALDTMYRTGCRLDSENDRPDPEDPELNSVRRRVKKWSLKKMAVQFNDYKKKLDSFFVKKGKTPDFKGPYEKIKDHWEEFVKLKKSDKAKKRSDTNTKNASNKMYFHTMGRGGYNAGRPKWEKWENELIKKEIQPELFNQDALDKSLLSAYCLMKIRECRKGQIYDLGFVDPYTVNGFHYILLVIEPDTGIVEVMDSKSKPLEAWGDMADILLKAWKRFTNKSPGLKNKEL</sequence>
<protein>
    <recommendedName>
        <fullName evidence="4">Transposon protein, putative, CACTA, En/Spm sub-class</fullName>
    </recommendedName>
</protein>
<dbReference type="Pfam" id="PF02992">
    <property type="entry name" value="Transposase_21"/>
    <property type="match status" value="1"/>
</dbReference>
<feature type="compositionally biased region" description="Acidic residues" evidence="1">
    <location>
        <begin position="1"/>
        <end position="14"/>
    </location>
</feature>
<evidence type="ECO:0000313" key="2">
    <source>
        <dbReference type="EMBL" id="KAK1646115.1"/>
    </source>
</evidence>
<dbReference type="InterPro" id="IPR038765">
    <property type="entry name" value="Papain-like_cys_pep_sf"/>
</dbReference>
<dbReference type="PANTHER" id="PTHR10775:SF179">
    <property type="entry name" value="TRANSPOSON, EN_SPM-LIKE, TRANSPOSASE-ASSOCIATED DOMAIN PROTEIN"/>
    <property type="match status" value="1"/>
</dbReference>
<evidence type="ECO:0000313" key="3">
    <source>
        <dbReference type="Proteomes" id="UP001231189"/>
    </source>
</evidence>
<organism evidence="2 3">
    <name type="scientific">Lolium multiflorum</name>
    <name type="common">Italian ryegrass</name>
    <name type="synonym">Lolium perenne subsp. multiflorum</name>
    <dbReference type="NCBI Taxonomy" id="4521"/>
    <lineage>
        <taxon>Eukaryota</taxon>
        <taxon>Viridiplantae</taxon>
        <taxon>Streptophyta</taxon>
        <taxon>Embryophyta</taxon>
        <taxon>Tracheophyta</taxon>
        <taxon>Spermatophyta</taxon>
        <taxon>Magnoliopsida</taxon>
        <taxon>Liliopsida</taxon>
        <taxon>Poales</taxon>
        <taxon>Poaceae</taxon>
        <taxon>BOP clade</taxon>
        <taxon>Pooideae</taxon>
        <taxon>Poodae</taxon>
        <taxon>Poeae</taxon>
        <taxon>Poeae Chloroplast Group 2 (Poeae type)</taxon>
        <taxon>Loliodinae</taxon>
        <taxon>Loliinae</taxon>
        <taxon>Lolium</taxon>
    </lineage>
</organism>
<accession>A0AAD8W8N8</accession>
<dbReference type="EMBL" id="JAUUTY010000004">
    <property type="protein sequence ID" value="KAK1646115.1"/>
    <property type="molecule type" value="Genomic_DNA"/>
</dbReference>
<keyword evidence="3" id="KW-1185">Reference proteome</keyword>
<dbReference type="PANTHER" id="PTHR10775">
    <property type="entry name" value="OS08G0208400 PROTEIN"/>
    <property type="match status" value="1"/>
</dbReference>
<evidence type="ECO:0000256" key="1">
    <source>
        <dbReference type="SAM" id="MobiDB-lite"/>
    </source>
</evidence>
<evidence type="ECO:0008006" key="4">
    <source>
        <dbReference type="Google" id="ProtNLM"/>
    </source>
</evidence>
<feature type="region of interest" description="Disordered" evidence="1">
    <location>
        <begin position="264"/>
        <end position="286"/>
    </location>
</feature>
<reference evidence="2" key="1">
    <citation type="submission" date="2023-07" db="EMBL/GenBank/DDBJ databases">
        <title>A chromosome-level genome assembly of Lolium multiflorum.</title>
        <authorList>
            <person name="Chen Y."/>
            <person name="Copetti D."/>
            <person name="Kolliker R."/>
            <person name="Studer B."/>
        </authorList>
    </citation>
    <scope>NUCLEOTIDE SEQUENCE</scope>
    <source>
        <strain evidence="2">02402/16</strain>
        <tissue evidence="2">Leaf</tissue>
    </source>
</reference>
<comment type="caution">
    <text evidence="2">The sequence shown here is derived from an EMBL/GenBank/DDBJ whole genome shotgun (WGS) entry which is preliminary data.</text>
</comment>
<dbReference type="Proteomes" id="UP001231189">
    <property type="component" value="Unassembled WGS sequence"/>
</dbReference>